<accession>A0A5J5IEJ2</accession>
<evidence type="ECO:0000313" key="6">
    <source>
        <dbReference type="EMBL" id="KAA9037203.1"/>
    </source>
</evidence>
<dbReference type="GO" id="GO:0020037">
    <property type="term" value="F:heme binding"/>
    <property type="evidence" value="ECO:0007669"/>
    <property type="project" value="InterPro"/>
</dbReference>
<evidence type="ECO:0000256" key="2">
    <source>
        <dbReference type="ARBA" id="ARBA00022723"/>
    </source>
</evidence>
<dbReference type="AlphaFoldDB" id="A0A5J5IEJ2"/>
<keyword evidence="2 4" id="KW-0479">Metal-binding</keyword>
<dbReference type="RefSeq" id="WP_150416131.1">
    <property type="nucleotide sequence ID" value="NZ_VYQF01000006.1"/>
</dbReference>
<name>A0A5J5IEJ2_9BACT</name>
<keyword evidence="7" id="KW-1185">Reference proteome</keyword>
<protein>
    <submittedName>
        <fullName evidence="6">Cytochrome c</fullName>
    </submittedName>
</protein>
<evidence type="ECO:0000259" key="5">
    <source>
        <dbReference type="PROSITE" id="PS51007"/>
    </source>
</evidence>
<dbReference type="Gene3D" id="1.10.760.10">
    <property type="entry name" value="Cytochrome c-like domain"/>
    <property type="match status" value="1"/>
</dbReference>
<dbReference type="Proteomes" id="UP000326903">
    <property type="component" value="Unassembled WGS sequence"/>
</dbReference>
<dbReference type="InterPro" id="IPR036909">
    <property type="entry name" value="Cyt_c-like_dom_sf"/>
</dbReference>
<feature type="domain" description="Cytochrome c" evidence="5">
    <location>
        <begin position="29"/>
        <end position="118"/>
    </location>
</feature>
<reference evidence="6 7" key="1">
    <citation type="submission" date="2019-09" db="EMBL/GenBank/DDBJ databases">
        <title>Draft genome sequence of Ginsengibacter sp. BR5-29.</title>
        <authorList>
            <person name="Im W.-T."/>
        </authorList>
    </citation>
    <scope>NUCLEOTIDE SEQUENCE [LARGE SCALE GENOMIC DNA]</scope>
    <source>
        <strain evidence="6 7">BR5-29</strain>
    </source>
</reference>
<gene>
    <name evidence="6" type="ORF">FW778_17400</name>
</gene>
<dbReference type="EMBL" id="VYQF01000006">
    <property type="protein sequence ID" value="KAA9037203.1"/>
    <property type="molecule type" value="Genomic_DNA"/>
</dbReference>
<dbReference type="PROSITE" id="PS51007">
    <property type="entry name" value="CYTC"/>
    <property type="match status" value="1"/>
</dbReference>
<sequence length="135" mass="15401">MKKVWIPLVVTLSIFFICTAFFQEYDLNKSIERGKEVYSANCMDCHMAEGTDPQNTYPPLAKSDYLKKSADTLINIILEGQTGEVIVNGQKYNDDMQPQNYLSDEQIADVLNYVRNSWGNKYPAITPPQVKALRK</sequence>
<dbReference type="SUPFAM" id="SSF46626">
    <property type="entry name" value="Cytochrome c"/>
    <property type="match status" value="1"/>
</dbReference>
<evidence type="ECO:0000256" key="3">
    <source>
        <dbReference type="ARBA" id="ARBA00023004"/>
    </source>
</evidence>
<comment type="caution">
    <text evidence="6">The sequence shown here is derived from an EMBL/GenBank/DDBJ whole genome shotgun (WGS) entry which is preliminary data.</text>
</comment>
<dbReference type="PANTHER" id="PTHR35008">
    <property type="entry name" value="BLL4482 PROTEIN-RELATED"/>
    <property type="match status" value="1"/>
</dbReference>
<evidence type="ECO:0000256" key="4">
    <source>
        <dbReference type="PROSITE-ProRule" id="PRU00433"/>
    </source>
</evidence>
<keyword evidence="3 4" id="KW-0408">Iron</keyword>
<dbReference type="Pfam" id="PF00034">
    <property type="entry name" value="Cytochrom_C"/>
    <property type="match status" value="1"/>
</dbReference>
<evidence type="ECO:0000313" key="7">
    <source>
        <dbReference type="Proteomes" id="UP000326903"/>
    </source>
</evidence>
<dbReference type="PANTHER" id="PTHR35008:SF8">
    <property type="entry name" value="ALCOHOL DEHYDROGENASE CYTOCHROME C SUBUNIT"/>
    <property type="match status" value="1"/>
</dbReference>
<evidence type="ECO:0000256" key="1">
    <source>
        <dbReference type="ARBA" id="ARBA00022617"/>
    </source>
</evidence>
<dbReference type="InterPro" id="IPR009056">
    <property type="entry name" value="Cyt_c-like_dom"/>
</dbReference>
<keyword evidence="1 4" id="KW-0349">Heme</keyword>
<dbReference type="GO" id="GO:0046872">
    <property type="term" value="F:metal ion binding"/>
    <property type="evidence" value="ECO:0007669"/>
    <property type="project" value="UniProtKB-KW"/>
</dbReference>
<organism evidence="6 7">
    <name type="scientific">Ginsengibacter hankyongi</name>
    <dbReference type="NCBI Taxonomy" id="2607284"/>
    <lineage>
        <taxon>Bacteria</taxon>
        <taxon>Pseudomonadati</taxon>
        <taxon>Bacteroidota</taxon>
        <taxon>Chitinophagia</taxon>
        <taxon>Chitinophagales</taxon>
        <taxon>Chitinophagaceae</taxon>
        <taxon>Ginsengibacter</taxon>
    </lineage>
</organism>
<dbReference type="InterPro" id="IPR051459">
    <property type="entry name" value="Cytochrome_c-type_DH"/>
</dbReference>
<proteinExistence type="predicted"/>
<dbReference type="GO" id="GO:0009055">
    <property type="term" value="F:electron transfer activity"/>
    <property type="evidence" value="ECO:0007669"/>
    <property type="project" value="InterPro"/>
</dbReference>